<keyword evidence="2 5" id="KW-0812">Transmembrane</keyword>
<feature type="transmembrane region" description="Helical" evidence="5">
    <location>
        <begin position="205"/>
        <end position="227"/>
    </location>
</feature>
<evidence type="ECO:0000256" key="1">
    <source>
        <dbReference type="ARBA" id="ARBA00004141"/>
    </source>
</evidence>
<evidence type="ECO:0000256" key="4">
    <source>
        <dbReference type="ARBA" id="ARBA00023136"/>
    </source>
</evidence>
<feature type="transmembrane region" description="Helical" evidence="5">
    <location>
        <begin position="74"/>
        <end position="93"/>
    </location>
</feature>
<evidence type="ECO:0000259" key="6">
    <source>
        <dbReference type="Pfam" id="PF07298"/>
    </source>
</evidence>
<evidence type="ECO:0000313" key="7">
    <source>
        <dbReference type="EMBL" id="MBK1696908.1"/>
    </source>
</evidence>
<comment type="caution">
    <text evidence="7">The sequence shown here is derived from an EMBL/GenBank/DDBJ whole genome shotgun (WGS) entry which is preliminary data.</text>
</comment>
<proteinExistence type="predicted"/>
<dbReference type="InterPro" id="IPR009915">
    <property type="entry name" value="NnrU_dom"/>
</dbReference>
<reference evidence="7" key="1">
    <citation type="submission" date="2017-08" db="EMBL/GenBank/DDBJ databases">
        <authorList>
            <person name="Imhoff J.F."/>
            <person name="Rahn T."/>
            <person name="Kuenzel S."/>
            <person name="Neulinger S.C."/>
        </authorList>
    </citation>
    <scope>NUCLEOTIDE SEQUENCE</scope>
    <source>
        <strain evidence="7">DSM 9154</strain>
    </source>
</reference>
<protein>
    <recommendedName>
        <fullName evidence="6">NnrU domain-containing protein</fullName>
    </recommendedName>
</protein>
<feature type="transmembrane region" description="Helical" evidence="5">
    <location>
        <begin position="42"/>
        <end position="62"/>
    </location>
</feature>
<evidence type="ECO:0000313" key="8">
    <source>
        <dbReference type="Proteomes" id="UP000778970"/>
    </source>
</evidence>
<accession>A0A934QH28</accession>
<evidence type="ECO:0000256" key="5">
    <source>
        <dbReference type="SAM" id="Phobius"/>
    </source>
</evidence>
<evidence type="ECO:0000256" key="3">
    <source>
        <dbReference type="ARBA" id="ARBA00022989"/>
    </source>
</evidence>
<feature type="domain" description="NnrU" evidence="6">
    <location>
        <begin position="8"/>
        <end position="230"/>
    </location>
</feature>
<gene>
    <name evidence="7" type="ORF">CKO21_06575</name>
</gene>
<dbReference type="EMBL" id="NRRE01000020">
    <property type="protein sequence ID" value="MBK1696908.1"/>
    <property type="molecule type" value="Genomic_DNA"/>
</dbReference>
<comment type="subcellular location">
    <subcellularLocation>
        <location evidence="1">Membrane</location>
        <topology evidence="1">Multi-pass membrane protein</topology>
    </subcellularLocation>
</comment>
<dbReference type="Pfam" id="PF07298">
    <property type="entry name" value="NnrU"/>
    <property type="match status" value="1"/>
</dbReference>
<reference evidence="7" key="2">
    <citation type="journal article" date="2020" name="Microorganisms">
        <title>Osmotic Adaptation and Compatible Solute Biosynthesis of Phototrophic Bacteria as Revealed from Genome Analyses.</title>
        <authorList>
            <person name="Imhoff J.F."/>
            <person name="Rahn T."/>
            <person name="Kunzel S."/>
            <person name="Keller A."/>
            <person name="Neulinger S.C."/>
        </authorList>
    </citation>
    <scope>NUCLEOTIDE SEQUENCE</scope>
    <source>
        <strain evidence="7">DSM 9154</strain>
    </source>
</reference>
<dbReference type="Proteomes" id="UP000778970">
    <property type="component" value="Unassembled WGS sequence"/>
</dbReference>
<evidence type="ECO:0000256" key="2">
    <source>
        <dbReference type="ARBA" id="ARBA00022692"/>
    </source>
</evidence>
<dbReference type="GO" id="GO:0016020">
    <property type="term" value="C:membrane"/>
    <property type="evidence" value="ECO:0007669"/>
    <property type="project" value="UniProtKB-SubCell"/>
</dbReference>
<feature type="transmembrane region" description="Helical" evidence="5">
    <location>
        <begin position="145"/>
        <end position="165"/>
    </location>
</feature>
<keyword evidence="8" id="KW-1185">Reference proteome</keyword>
<dbReference type="RefSeq" id="WP_027287358.1">
    <property type="nucleotide sequence ID" value="NZ_NRRE01000020.1"/>
</dbReference>
<keyword evidence="4 5" id="KW-0472">Membrane</keyword>
<name>A0A934QH28_9PROT</name>
<keyword evidence="3 5" id="KW-1133">Transmembrane helix</keyword>
<dbReference type="AlphaFoldDB" id="A0A934QH28"/>
<organism evidence="7 8">
    <name type="scientific">Rhodovibrio salinarum</name>
    <dbReference type="NCBI Taxonomy" id="1087"/>
    <lineage>
        <taxon>Bacteria</taxon>
        <taxon>Pseudomonadati</taxon>
        <taxon>Pseudomonadota</taxon>
        <taxon>Alphaproteobacteria</taxon>
        <taxon>Rhodospirillales</taxon>
        <taxon>Rhodovibrionaceae</taxon>
        <taxon>Rhodovibrio</taxon>
    </lineage>
</organism>
<sequence length="235" mass="25258">MFGTLDALFAATVFFVGGHFLLSSQALRDPAVRFLGAQGFTTVYSLAMTGALLWLVLAYGTAPAIPVWYPPIELYWIPTVLNALAAILVVAGVTTRSPTLVGGDQRAADLGPEDPAPGILRITRHPFLWGTTLWAFSHLCVNGDAASMVVFAGLLILSVGGMVHIDLKRQRQMGAGWGPIQLTTSLVPFAALIARRTRMDWKGLGLWRPVLGLAVYAAVMHLHPWLIGVSALPPH</sequence>